<dbReference type="InterPro" id="IPR051030">
    <property type="entry name" value="Vitamin_B12-ABC_binding"/>
</dbReference>
<dbReference type="SUPFAM" id="SSF53807">
    <property type="entry name" value="Helical backbone' metal receptor"/>
    <property type="match status" value="1"/>
</dbReference>
<dbReference type="PROSITE" id="PS50983">
    <property type="entry name" value="FE_B12_PBP"/>
    <property type="match status" value="1"/>
</dbReference>
<protein>
    <recommendedName>
        <fullName evidence="1">Fe/B12 periplasmic-binding domain-containing protein</fullName>
    </recommendedName>
</protein>
<name>A0A382T0C9_9ZZZZ</name>
<evidence type="ECO:0000313" key="2">
    <source>
        <dbReference type="EMBL" id="SVD15262.1"/>
    </source>
</evidence>
<reference evidence="2" key="1">
    <citation type="submission" date="2018-05" db="EMBL/GenBank/DDBJ databases">
        <authorList>
            <person name="Lanie J.A."/>
            <person name="Ng W.-L."/>
            <person name="Kazmierczak K.M."/>
            <person name="Andrzejewski T.M."/>
            <person name="Davidsen T.M."/>
            <person name="Wayne K.J."/>
            <person name="Tettelin H."/>
            <person name="Glass J.I."/>
            <person name="Rusch D."/>
            <person name="Podicherti R."/>
            <person name="Tsui H.-C.T."/>
            <person name="Winkler M.E."/>
        </authorList>
    </citation>
    <scope>NUCLEOTIDE SEQUENCE</scope>
</reference>
<dbReference type="PANTHER" id="PTHR42860">
    <property type="entry name" value="VITAMIN B12-BINDING PROTEIN"/>
    <property type="match status" value="1"/>
</dbReference>
<sequence length="170" mass="18859">MELPRVITMLPSATEIVCALGYRDAIVARSHECDYPNSIKQLPACTKSKIDTQKSSRDIDNQVKFIVEQGLSVYRVDGDLLKKLNPDVIVTQTQCEVCAASPKDLEDALSDWTGGRPKIVSLEPNGLTDVWTDIQNVANAIGEQRKGKELVKGLLNRMSLIEEKASRFLE</sequence>
<proteinExistence type="predicted"/>
<dbReference type="Pfam" id="PF01497">
    <property type="entry name" value="Peripla_BP_2"/>
    <property type="match status" value="1"/>
</dbReference>
<feature type="non-terminal residue" evidence="2">
    <location>
        <position position="170"/>
    </location>
</feature>
<dbReference type="EMBL" id="UINC01132754">
    <property type="protein sequence ID" value="SVD15262.1"/>
    <property type="molecule type" value="Genomic_DNA"/>
</dbReference>
<evidence type="ECO:0000259" key="1">
    <source>
        <dbReference type="PROSITE" id="PS50983"/>
    </source>
</evidence>
<organism evidence="2">
    <name type="scientific">marine metagenome</name>
    <dbReference type="NCBI Taxonomy" id="408172"/>
    <lineage>
        <taxon>unclassified sequences</taxon>
        <taxon>metagenomes</taxon>
        <taxon>ecological metagenomes</taxon>
    </lineage>
</organism>
<feature type="domain" description="Fe/B12 periplasmic-binding" evidence="1">
    <location>
        <begin position="5"/>
        <end position="170"/>
    </location>
</feature>
<dbReference type="InterPro" id="IPR002491">
    <property type="entry name" value="ABC_transptr_periplasmic_BD"/>
</dbReference>
<dbReference type="AlphaFoldDB" id="A0A382T0C9"/>
<dbReference type="Gene3D" id="3.40.50.1980">
    <property type="entry name" value="Nitrogenase molybdenum iron protein domain"/>
    <property type="match status" value="1"/>
</dbReference>
<accession>A0A382T0C9</accession>
<dbReference type="PANTHER" id="PTHR42860:SF3">
    <property type="entry name" value="FE_B12 PERIPLASMIC-BINDING DOMAIN-CONTAINING PROTEIN"/>
    <property type="match status" value="1"/>
</dbReference>
<gene>
    <name evidence="2" type="ORF">METZ01_LOCUS368116</name>
</gene>